<evidence type="ECO:0000313" key="3">
    <source>
        <dbReference type="EMBL" id="GMF25716.1"/>
    </source>
</evidence>
<organism evidence="3 4">
    <name type="scientific">Phytophthora lilii</name>
    <dbReference type="NCBI Taxonomy" id="2077276"/>
    <lineage>
        <taxon>Eukaryota</taxon>
        <taxon>Sar</taxon>
        <taxon>Stramenopiles</taxon>
        <taxon>Oomycota</taxon>
        <taxon>Peronosporomycetes</taxon>
        <taxon>Peronosporales</taxon>
        <taxon>Peronosporaceae</taxon>
        <taxon>Phytophthora</taxon>
    </lineage>
</organism>
<dbReference type="Proteomes" id="UP001165083">
    <property type="component" value="Unassembled WGS sequence"/>
</dbReference>
<keyword evidence="2" id="KW-0732">Signal</keyword>
<protein>
    <submittedName>
        <fullName evidence="3">Unnamed protein product</fullName>
    </submittedName>
</protein>
<reference evidence="3" key="1">
    <citation type="submission" date="2023-04" db="EMBL/GenBank/DDBJ databases">
        <title>Phytophthora lilii NBRC 32176.</title>
        <authorList>
            <person name="Ichikawa N."/>
            <person name="Sato H."/>
            <person name="Tonouchi N."/>
        </authorList>
    </citation>
    <scope>NUCLEOTIDE SEQUENCE</scope>
    <source>
        <strain evidence="3">NBRC 32176</strain>
    </source>
</reference>
<evidence type="ECO:0000313" key="4">
    <source>
        <dbReference type="Proteomes" id="UP001165083"/>
    </source>
</evidence>
<evidence type="ECO:0000256" key="2">
    <source>
        <dbReference type="SAM" id="SignalP"/>
    </source>
</evidence>
<dbReference type="EMBL" id="BSXW01000566">
    <property type="protein sequence ID" value="GMF25716.1"/>
    <property type="molecule type" value="Genomic_DNA"/>
</dbReference>
<keyword evidence="4" id="KW-1185">Reference proteome</keyword>
<evidence type="ECO:0000256" key="1">
    <source>
        <dbReference type="SAM" id="Phobius"/>
    </source>
</evidence>
<name>A0A9W6U590_9STRA</name>
<feature type="chain" id="PRO_5040718230" evidence="2">
    <location>
        <begin position="23"/>
        <end position="148"/>
    </location>
</feature>
<keyword evidence="1" id="KW-0812">Transmembrane</keyword>
<dbReference type="AlphaFoldDB" id="A0A9W6U590"/>
<keyword evidence="1" id="KW-0472">Membrane</keyword>
<gene>
    <name evidence="3" type="ORF">Plil01_001063700</name>
</gene>
<accession>A0A9W6U590</accession>
<dbReference type="OrthoDB" id="125802at2759"/>
<feature type="signal peptide" evidence="2">
    <location>
        <begin position="1"/>
        <end position="22"/>
    </location>
</feature>
<comment type="caution">
    <text evidence="3">The sequence shown here is derived from an EMBL/GenBank/DDBJ whole genome shotgun (WGS) entry which is preliminary data.</text>
</comment>
<proteinExistence type="predicted"/>
<keyword evidence="1" id="KW-1133">Transmembrane helix</keyword>
<sequence>MIIMFMVSAAWTFMMAAIQVHADTIANVVMNTTEFDNGEFWLLPSPEFSIVVCSVVLFSLFGIGYAGLAIMMIFFYRAGAPKELTTDLDELATSKLTTLVADTQLPSRSKWNIFHHAIVWARELPNDIRDHYFVSSLLILYSLLIPAT</sequence>
<feature type="transmembrane region" description="Helical" evidence="1">
    <location>
        <begin position="48"/>
        <end position="76"/>
    </location>
</feature>